<name>A0ABX1HRU0_9BACT</name>
<reference evidence="1 2" key="1">
    <citation type="submission" date="2020-03" db="EMBL/GenBank/DDBJ databases">
        <title>Genomic Encyclopedia of Type Strains, Phase IV (KMG-V): Genome sequencing to study the core and pangenomes of soil and plant-associated prokaryotes.</title>
        <authorList>
            <person name="Whitman W."/>
        </authorList>
    </citation>
    <scope>NUCLEOTIDE SEQUENCE [LARGE SCALE GENOMIC DNA]</scope>
    <source>
        <strain evidence="1 2">1B</strain>
    </source>
</reference>
<evidence type="ECO:0000313" key="2">
    <source>
        <dbReference type="Proteomes" id="UP000717634"/>
    </source>
</evidence>
<comment type="caution">
    <text evidence="1">The sequence shown here is derived from an EMBL/GenBank/DDBJ whole genome shotgun (WGS) entry which is preliminary data.</text>
</comment>
<keyword evidence="2" id="KW-1185">Reference proteome</keyword>
<dbReference type="InterPro" id="IPR010862">
    <property type="entry name" value="DUF1493"/>
</dbReference>
<protein>
    <submittedName>
        <fullName evidence="1">Acyl carrier protein</fullName>
    </submittedName>
</protein>
<dbReference type="RefSeq" id="WP_168675541.1">
    <property type="nucleotide sequence ID" value="NZ_JAAVTK010000029.1"/>
</dbReference>
<sequence length="67" mass="7579">MTPSQLEQAVLSFVQLRTGGDSSVTLNTLIFDELQIDGLDAYTFMEDFMNEFDVDMSGYDPERYAIS</sequence>
<dbReference type="Pfam" id="PF07377">
    <property type="entry name" value="DUF1493"/>
    <property type="match status" value="1"/>
</dbReference>
<accession>A0ABX1HRU0</accession>
<dbReference type="EMBL" id="JAAVTK010000029">
    <property type="protein sequence ID" value="NKI92001.1"/>
    <property type="molecule type" value="Genomic_DNA"/>
</dbReference>
<gene>
    <name evidence="1" type="ORF">HBN54_004625</name>
</gene>
<evidence type="ECO:0000313" key="1">
    <source>
        <dbReference type="EMBL" id="NKI92001.1"/>
    </source>
</evidence>
<proteinExistence type="predicted"/>
<dbReference type="Proteomes" id="UP000717634">
    <property type="component" value="Unassembled WGS sequence"/>
</dbReference>
<organism evidence="1 2">
    <name type="scientific">Hymenobacter artigasi</name>
    <dbReference type="NCBI Taxonomy" id="2719616"/>
    <lineage>
        <taxon>Bacteria</taxon>
        <taxon>Pseudomonadati</taxon>
        <taxon>Bacteroidota</taxon>
        <taxon>Cytophagia</taxon>
        <taxon>Cytophagales</taxon>
        <taxon>Hymenobacteraceae</taxon>
        <taxon>Hymenobacter</taxon>
    </lineage>
</organism>